<keyword evidence="3 5" id="KW-0238">DNA-binding</keyword>
<dbReference type="AlphaFoldDB" id="A0A1T4T6X3"/>
<evidence type="ECO:0000256" key="2">
    <source>
        <dbReference type="ARBA" id="ARBA00022908"/>
    </source>
</evidence>
<accession>A0A1T4T6X3</accession>
<dbReference type="GO" id="GO:0006310">
    <property type="term" value="P:DNA recombination"/>
    <property type="evidence" value="ECO:0007669"/>
    <property type="project" value="UniProtKB-KW"/>
</dbReference>
<feature type="region of interest" description="Disordered" evidence="6">
    <location>
        <begin position="445"/>
        <end position="492"/>
    </location>
</feature>
<feature type="compositionally biased region" description="Polar residues" evidence="6">
    <location>
        <begin position="483"/>
        <end position="492"/>
    </location>
</feature>
<dbReference type="Pfam" id="PF13356">
    <property type="entry name" value="Arm-DNA-bind_3"/>
    <property type="match status" value="1"/>
</dbReference>
<keyword evidence="10" id="KW-1185">Reference proteome</keyword>
<evidence type="ECO:0000256" key="6">
    <source>
        <dbReference type="SAM" id="MobiDB-lite"/>
    </source>
</evidence>
<dbReference type="CDD" id="cd00796">
    <property type="entry name" value="INT_Rci_Hp1_C"/>
    <property type="match status" value="1"/>
</dbReference>
<dbReference type="Gene3D" id="1.10.443.10">
    <property type="entry name" value="Intergrase catalytic core"/>
    <property type="match status" value="1"/>
</dbReference>
<keyword evidence="4" id="KW-0233">DNA recombination</keyword>
<protein>
    <submittedName>
        <fullName evidence="9">Site-specific recombinase XerD</fullName>
    </submittedName>
</protein>
<name>A0A1T4T6X3_9HYPH</name>
<gene>
    <name evidence="9" type="ORF">SAMN02745126_05787</name>
</gene>
<dbReference type="InterPro" id="IPR011010">
    <property type="entry name" value="DNA_brk_join_enz"/>
</dbReference>
<evidence type="ECO:0000313" key="10">
    <source>
        <dbReference type="Proteomes" id="UP000190092"/>
    </source>
</evidence>
<dbReference type="Pfam" id="PF00589">
    <property type="entry name" value="Phage_integrase"/>
    <property type="match status" value="1"/>
</dbReference>
<dbReference type="Gene3D" id="3.30.160.390">
    <property type="entry name" value="Integrase, DNA-binding domain"/>
    <property type="match status" value="1"/>
</dbReference>
<dbReference type="SUPFAM" id="SSF56349">
    <property type="entry name" value="DNA breaking-rejoining enzymes"/>
    <property type="match status" value="1"/>
</dbReference>
<dbReference type="GO" id="GO:0003677">
    <property type="term" value="F:DNA binding"/>
    <property type="evidence" value="ECO:0007669"/>
    <property type="project" value="UniProtKB-UniRule"/>
</dbReference>
<proteinExistence type="inferred from homology"/>
<dbReference type="PANTHER" id="PTHR30629">
    <property type="entry name" value="PROPHAGE INTEGRASE"/>
    <property type="match status" value="1"/>
</dbReference>
<comment type="similarity">
    <text evidence="1">Belongs to the 'phage' integrase family.</text>
</comment>
<evidence type="ECO:0000259" key="8">
    <source>
        <dbReference type="PROSITE" id="PS51900"/>
    </source>
</evidence>
<evidence type="ECO:0000256" key="4">
    <source>
        <dbReference type="ARBA" id="ARBA00023172"/>
    </source>
</evidence>
<dbReference type="STRING" id="225324.SAMN02745126_05787"/>
<dbReference type="PROSITE" id="PS51900">
    <property type="entry name" value="CB"/>
    <property type="match status" value="1"/>
</dbReference>
<organism evidence="9 10">
    <name type="scientific">Enhydrobacter aerosaccus</name>
    <dbReference type="NCBI Taxonomy" id="225324"/>
    <lineage>
        <taxon>Bacteria</taxon>
        <taxon>Pseudomonadati</taxon>
        <taxon>Pseudomonadota</taxon>
        <taxon>Alphaproteobacteria</taxon>
        <taxon>Hyphomicrobiales</taxon>
        <taxon>Enhydrobacter</taxon>
    </lineage>
</organism>
<dbReference type="GO" id="GO:0015074">
    <property type="term" value="P:DNA integration"/>
    <property type="evidence" value="ECO:0007669"/>
    <property type="project" value="UniProtKB-KW"/>
</dbReference>
<sequence>MSKLKLTKMVVDAAQPQQRDYELRDTVIPGFLLKVTPAGRKVFMVAYVANNGQRRKPAIGRFGEITVEQARNIAQDWLADVRKGKDPSVEKGSARHAPCIKELFERFVSEYSECRNRPSTVKANRSNGKLYIVPNLGQMKASDVTRADISSLMHKMSKHPTNANRVFSTLHKMFNMAEVWGFRPDGSNPCRHVPKFPEHGKTRLINDAELKRLYAYLDKADVEGLEHPVILLAVRLQFELAARMSEILKLEWAWIDLINRRICWPESKTGGMSKPISANAVRLLETAPRLEASPYVCPAIFDPNKPMPKHTYYKGWSRILERSSVPHVGTHGIRHRSATDIANSGIPVKVGMALTAHKTVTMFMRYVHTEDDAVRAAADAVALRRLTLLRQTTVADPPAFAPTKDAMVPLSPPQLGNGQKISGCEPPVLEANHSPTLASTYRPFRHRKGANRAIPPGTKRASSETAADDPDSEGHIAKHSHSAEQSVMTPPV</sequence>
<dbReference type="Proteomes" id="UP000190092">
    <property type="component" value="Unassembled WGS sequence"/>
</dbReference>
<dbReference type="Gene3D" id="1.10.150.130">
    <property type="match status" value="1"/>
</dbReference>
<reference evidence="10" key="1">
    <citation type="submission" date="2017-02" db="EMBL/GenBank/DDBJ databases">
        <authorList>
            <person name="Varghese N."/>
            <person name="Submissions S."/>
        </authorList>
    </citation>
    <scope>NUCLEOTIDE SEQUENCE [LARGE SCALE GENOMIC DNA]</scope>
    <source>
        <strain evidence="10">ATCC 27094</strain>
    </source>
</reference>
<dbReference type="InterPro" id="IPR044068">
    <property type="entry name" value="CB"/>
</dbReference>
<dbReference type="InterPro" id="IPR038488">
    <property type="entry name" value="Integrase_DNA-bd_sf"/>
</dbReference>
<dbReference type="InterPro" id="IPR050808">
    <property type="entry name" value="Phage_Integrase"/>
</dbReference>
<dbReference type="InterPro" id="IPR013762">
    <property type="entry name" value="Integrase-like_cat_sf"/>
</dbReference>
<dbReference type="PROSITE" id="PS51898">
    <property type="entry name" value="TYR_RECOMBINASE"/>
    <property type="match status" value="1"/>
</dbReference>
<dbReference type="EMBL" id="FUWJ01000013">
    <property type="protein sequence ID" value="SKA36222.1"/>
    <property type="molecule type" value="Genomic_DNA"/>
</dbReference>
<dbReference type="InterPro" id="IPR002104">
    <property type="entry name" value="Integrase_catalytic"/>
</dbReference>
<dbReference type="OrthoDB" id="7298605at2"/>
<dbReference type="InterPro" id="IPR010998">
    <property type="entry name" value="Integrase_recombinase_N"/>
</dbReference>
<dbReference type="InterPro" id="IPR025166">
    <property type="entry name" value="Integrase_DNA_bind_dom"/>
</dbReference>
<evidence type="ECO:0000256" key="1">
    <source>
        <dbReference type="ARBA" id="ARBA00008857"/>
    </source>
</evidence>
<dbReference type="RefSeq" id="WP_085937521.1">
    <property type="nucleotide sequence ID" value="NZ_FUWJ01000013.1"/>
</dbReference>
<evidence type="ECO:0000313" key="9">
    <source>
        <dbReference type="EMBL" id="SKA36222.1"/>
    </source>
</evidence>
<dbReference type="PANTHER" id="PTHR30629:SF2">
    <property type="entry name" value="PROPHAGE INTEGRASE INTS-RELATED"/>
    <property type="match status" value="1"/>
</dbReference>
<evidence type="ECO:0000256" key="5">
    <source>
        <dbReference type="PROSITE-ProRule" id="PRU01248"/>
    </source>
</evidence>
<keyword evidence="2" id="KW-0229">DNA integration</keyword>
<feature type="domain" description="Tyr recombinase" evidence="7">
    <location>
        <begin position="199"/>
        <end position="379"/>
    </location>
</feature>
<feature type="domain" description="Core-binding (CB)" evidence="8">
    <location>
        <begin position="98"/>
        <end position="178"/>
    </location>
</feature>
<evidence type="ECO:0000256" key="3">
    <source>
        <dbReference type="ARBA" id="ARBA00023125"/>
    </source>
</evidence>
<evidence type="ECO:0000259" key="7">
    <source>
        <dbReference type="PROSITE" id="PS51898"/>
    </source>
</evidence>